<dbReference type="PANTHER" id="PTHR47074">
    <property type="entry name" value="BNAC02G40300D PROTEIN"/>
    <property type="match status" value="1"/>
</dbReference>
<dbReference type="EMBL" id="JANJYJ010000006">
    <property type="protein sequence ID" value="KAK3204968.1"/>
    <property type="molecule type" value="Genomic_DNA"/>
</dbReference>
<dbReference type="InterPro" id="IPR052929">
    <property type="entry name" value="RNase_H-like_EbsB-rel"/>
</dbReference>
<dbReference type="Proteomes" id="UP001281410">
    <property type="component" value="Unassembled WGS sequence"/>
</dbReference>
<proteinExistence type="predicted"/>
<gene>
    <name evidence="1" type="ORF">Dsin_019014</name>
</gene>
<sequence length="162" mass="17831">MPKQLVLISWMKPAKGWFKATTDAVVYGRNSCIGVGIILRDHDRLVVGSSMQKITIILSPNMEKAVALYRGIRFTVDTVLVPAIMESDTKDAIDMVMVGTAPFVDIGVVISVILALVNHYPIFVVHVPSRQFLKKENLLSGSSKSWYSHASKGEDTKLACLL</sequence>
<comment type="caution">
    <text evidence="1">The sequence shown here is derived from an EMBL/GenBank/DDBJ whole genome shotgun (WGS) entry which is preliminary data.</text>
</comment>
<evidence type="ECO:0008006" key="3">
    <source>
        <dbReference type="Google" id="ProtNLM"/>
    </source>
</evidence>
<evidence type="ECO:0000313" key="2">
    <source>
        <dbReference type="Proteomes" id="UP001281410"/>
    </source>
</evidence>
<name>A0AAE0A7V4_9ROSI</name>
<evidence type="ECO:0000313" key="1">
    <source>
        <dbReference type="EMBL" id="KAK3204968.1"/>
    </source>
</evidence>
<reference evidence="1" key="1">
    <citation type="journal article" date="2023" name="Plant J.">
        <title>Genome sequences and population genomics provide insights into the demographic history, inbreeding, and mutation load of two 'living fossil' tree species of Dipteronia.</title>
        <authorList>
            <person name="Feng Y."/>
            <person name="Comes H.P."/>
            <person name="Chen J."/>
            <person name="Zhu S."/>
            <person name="Lu R."/>
            <person name="Zhang X."/>
            <person name="Li P."/>
            <person name="Qiu J."/>
            <person name="Olsen K.M."/>
            <person name="Qiu Y."/>
        </authorList>
    </citation>
    <scope>NUCLEOTIDE SEQUENCE</scope>
    <source>
        <strain evidence="1">NBL</strain>
    </source>
</reference>
<protein>
    <recommendedName>
        <fullName evidence="3">RNase H type-1 domain-containing protein</fullName>
    </recommendedName>
</protein>
<organism evidence="1 2">
    <name type="scientific">Dipteronia sinensis</name>
    <dbReference type="NCBI Taxonomy" id="43782"/>
    <lineage>
        <taxon>Eukaryota</taxon>
        <taxon>Viridiplantae</taxon>
        <taxon>Streptophyta</taxon>
        <taxon>Embryophyta</taxon>
        <taxon>Tracheophyta</taxon>
        <taxon>Spermatophyta</taxon>
        <taxon>Magnoliopsida</taxon>
        <taxon>eudicotyledons</taxon>
        <taxon>Gunneridae</taxon>
        <taxon>Pentapetalae</taxon>
        <taxon>rosids</taxon>
        <taxon>malvids</taxon>
        <taxon>Sapindales</taxon>
        <taxon>Sapindaceae</taxon>
        <taxon>Hippocastanoideae</taxon>
        <taxon>Acereae</taxon>
        <taxon>Dipteronia</taxon>
    </lineage>
</organism>
<dbReference type="AlphaFoldDB" id="A0AAE0A7V4"/>
<keyword evidence="2" id="KW-1185">Reference proteome</keyword>
<dbReference type="PANTHER" id="PTHR47074:SF11">
    <property type="entry name" value="REVERSE TRANSCRIPTASE-LIKE PROTEIN"/>
    <property type="match status" value="1"/>
</dbReference>
<accession>A0AAE0A7V4</accession>